<evidence type="ECO:0000259" key="1">
    <source>
        <dbReference type="Pfam" id="PF23925"/>
    </source>
</evidence>
<evidence type="ECO:0000313" key="2">
    <source>
        <dbReference type="EMBL" id="MCD9640312.1"/>
    </source>
</evidence>
<protein>
    <submittedName>
        <fullName evidence="2">Elongator complex protein 1</fullName>
    </submittedName>
</protein>
<keyword evidence="3" id="KW-1185">Reference proteome</keyword>
<evidence type="ECO:0000313" key="3">
    <source>
        <dbReference type="Proteomes" id="UP000823775"/>
    </source>
</evidence>
<dbReference type="InterPro" id="IPR056167">
    <property type="entry name" value="A-sol_ELP1"/>
</dbReference>
<dbReference type="InterPro" id="IPR006849">
    <property type="entry name" value="Elp1"/>
</dbReference>
<proteinExistence type="predicted"/>
<accession>A0ABS8V1N8</accession>
<name>A0ABS8V1N8_DATST</name>
<dbReference type="Proteomes" id="UP000823775">
    <property type="component" value="Unassembled WGS sequence"/>
</dbReference>
<reference evidence="2 3" key="1">
    <citation type="journal article" date="2021" name="BMC Genomics">
        <title>Datura genome reveals duplications of psychoactive alkaloid biosynthetic genes and high mutation rate following tissue culture.</title>
        <authorList>
            <person name="Rajewski A."/>
            <person name="Carter-House D."/>
            <person name="Stajich J."/>
            <person name="Litt A."/>
        </authorList>
    </citation>
    <scope>NUCLEOTIDE SEQUENCE [LARGE SCALE GENOMIC DNA]</scope>
    <source>
        <strain evidence="2">AR-01</strain>
    </source>
</reference>
<dbReference type="EMBL" id="JACEIK010003100">
    <property type="protein sequence ID" value="MCD9640312.1"/>
    <property type="molecule type" value="Genomic_DNA"/>
</dbReference>
<dbReference type="PANTHER" id="PTHR12747">
    <property type="entry name" value="ELONGATOR COMPLEX PROTEIN 1"/>
    <property type="match status" value="1"/>
</dbReference>
<sequence>METLYKNYIYLPRDNEAKAVEHGDLKSYHSNSKIHSVLPSIRKALEEHAQESPARELCILSTLARNNPPTLEQALERIKVIQEKELLGLDVLRRELYPSAEEALKHLLWLSDPEAVFEAVLGLYDLNLAAIIALNSQKDPKEFVLRLQRFEAAFQHIVLKHNVCRVKGLIQLTM</sequence>
<comment type="caution">
    <text evidence="2">The sequence shown here is derived from an EMBL/GenBank/DDBJ whole genome shotgun (WGS) entry which is preliminary data.</text>
</comment>
<dbReference type="Pfam" id="PF23925">
    <property type="entry name" value="A-sol_ELP1"/>
    <property type="match status" value="1"/>
</dbReference>
<organism evidence="2 3">
    <name type="scientific">Datura stramonium</name>
    <name type="common">Jimsonweed</name>
    <name type="synonym">Common thornapple</name>
    <dbReference type="NCBI Taxonomy" id="4076"/>
    <lineage>
        <taxon>Eukaryota</taxon>
        <taxon>Viridiplantae</taxon>
        <taxon>Streptophyta</taxon>
        <taxon>Embryophyta</taxon>
        <taxon>Tracheophyta</taxon>
        <taxon>Spermatophyta</taxon>
        <taxon>Magnoliopsida</taxon>
        <taxon>eudicotyledons</taxon>
        <taxon>Gunneridae</taxon>
        <taxon>Pentapetalae</taxon>
        <taxon>asterids</taxon>
        <taxon>lamiids</taxon>
        <taxon>Solanales</taxon>
        <taxon>Solanaceae</taxon>
        <taxon>Solanoideae</taxon>
        <taxon>Datureae</taxon>
        <taxon>Datura</taxon>
    </lineage>
</organism>
<gene>
    <name evidence="2" type="primary">ABO1_1</name>
    <name evidence="2" type="ORF">HAX54_025587</name>
</gene>
<feature type="domain" description="ELP1 alpha-solenoid" evidence="1">
    <location>
        <begin position="25"/>
        <end position="144"/>
    </location>
</feature>
<dbReference type="PANTHER" id="PTHR12747:SF0">
    <property type="entry name" value="ELONGATOR COMPLEX PROTEIN 1"/>
    <property type="match status" value="1"/>
</dbReference>